<dbReference type="GO" id="GO:0008198">
    <property type="term" value="F:ferrous iron binding"/>
    <property type="evidence" value="ECO:0007669"/>
    <property type="project" value="InterPro"/>
</dbReference>
<dbReference type="EMBL" id="SLXT01000053">
    <property type="protein sequence ID" value="TCP58733.1"/>
    <property type="molecule type" value="Genomic_DNA"/>
</dbReference>
<keyword evidence="3" id="KW-1185">Reference proteome</keyword>
<dbReference type="SUPFAM" id="SSF143447">
    <property type="entry name" value="AMMECR1-like"/>
    <property type="match status" value="1"/>
</dbReference>
<proteinExistence type="predicted"/>
<dbReference type="InterPro" id="IPR004183">
    <property type="entry name" value="Xdiol_dOase_suB"/>
</dbReference>
<dbReference type="PANTHER" id="PTHR13016">
    <property type="entry name" value="AMMECR1 HOMOLOG"/>
    <property type="match status" value="1"/>
</dbReference>
<accession>A0A4R2R7Y1</accession>
<sequence>MPLVYSVFVPHPPIIVPAIGRGEELACSATLEAYREIANNFIGDKIDTVVIISPHATLLRQGVIIHREDQINGDFASFGAPQLQIAFPAHLELAHELANILPDAFLHSEKVDHGALVPLYFLQEAGWTGKVVIMGMPIETAVYAHNMARLFKSFPERIALVASGDLSHRLKADGPYGFHPAGPQFDQAIVDALTRDPSQIQHVAVELAEEAGECGWRSLQLALAVQESMPRVLSYEGPFGVGYLVAELYRSSPLPHWARLCFETYLKEGNTKRLALPEGPEFQLQRACFVTLKKNGELRGCIGTTEPWRENLAEEIKFNAIAAGTEDPRFWPVQSDELSSITFSVDILGEMEKISTVDELDPWRYGVVVRGRGRTGLLLPHLEGIHTAEEQVKIAKQKAGLSIPEPVELWRFEVVRTLE</sequence>
<feature type="domain" description="AMMECR1" evidence="1">
    <location>
        <begin position="246"/>
        <end position="419"/>
    </location>
</feature>
<dbReference type="SUPFAM" id="SSF53213">
    <property type="entry name" value="LigB-like"/>
    <property type="match status" value="1"/>
</dbReference>
<dbReference type="InterPro" id="IPR036071">
    <property type="entry name" value="AMMECR1_dom_sf"/>
</dbReference>
<dbReference type="GO" id="GO:0016702">
    <property type="term" value="F:oxidoreductase activity, acting on single donors with incorporation of molecular oxygen, incorporation of two atoms of oxygen"/>
    <property type="evidence" value="ECO:0007669"/>
    <property type="project" value="UniProtKB-ARBA"/>
</dbReference>
<evidence type="ECO:0000259" key="1">
    <source>
        <dbReference type="PROSITE" id="PS51112"/>
    </source>
</evidence>
<protein>
    <recommendedName>
        <fullName evidence="1">AMMECR1 domain-containing protein</fullName>
    </recommendedName>
</protein>
<dbReference type="Gene3D" id="3.40.830.10">
    <property type="entry name" value="LigB-like"/>
    <property type="match status" value="1"/>
</dbReference>
<dbReference type="Proteomes" id="UP000294813">
    <property type="component" value="Unassembled WGS sequence"/>
</dbReference>
<dbReference type="InterPro" id="IPR023473">
    <property type="entry name" value="AMMECR1"/>
</dbReference>
<evidence type="ECO:0000313" key="3">
    <source>
        <dbReference type="Proteomes" id="UP000294813"/>
    </source>
</evidence>
<organism evidence="2 3">
    <name type="scientific">Heliophilum fasciatum</name>
    <dbReference type="NCBI Taxonomy" id="35700"/>
    <lineage>
        <taxon>Bacteria</taxon>
        <taxon>Bacillati</taxon>
        <taxon>Bacillota</taxon>
        <taxon>Clostridia</taxon>
        <taxon>Eubacteriales</taxon>
        <taxon>Heliobacteriaceae</taxon>
        <taxon>Heliophilum</taxon>
    </lineage>
</organism>
<evidence type="ECO:0000313" key="2">
    <source>
        <dbReference type="EMBL" id="TCP58733.1"/>
    </source>
</evidence>
<dbReference type="OrthoDB" id="159752at2"/>
<dbReference type="AlphaFoldDB" id="A0A4R2R7Y1"/>
<dbReference type="InterPro" id="IPR027623">
    <property type="entry name" value="AmmeMemoSam_A"/>
</dbReference>
<comment type="caution">
    <text evidence="2">The sequence shown here is derived from an EMBL/GenBank/DDBJ whole genome shotgun (WGS) entry which is preliminary data.</text>
</comment>
<dbReference type="CDD" id="cd07951">
    <property type="entry name" value="ED_3B_N_AMMECR1"/>
    <property type="match status" value="1"/>
</dbReference>
<dbReference type="InterPro" id="IPR027485">
    <property type="entry name" value="AMMECR1_N"/>
</dbReference>
<dbReference type="Pfam" id="PF02900">
    <property type="entry name" value="LigB"/>
    <property type="match status" value="1"/>
</dbReference>
<gene>
    <name evidence="2" type="ORF">EDD73_1533</name>
</gene>
<dbReference type="PROSITE" id="PS51112">
    <property type="entry name" value="AMMECR1"/>
    <property type="match status" value="1"/>
</dbReference>
<name>A0A4R2R7Y1_9FIRM</name>
<dbReference type="InterPro" id="IPR002733">
    <property type="entry name" value="AMMECR1_domain"/>
</dbReference>
<dbReference type="Gene3D" id="3.30.700.20">
    <property type="entry name" value="Hypothetical protein ph0010, domain 1"/>
    <property type="match status" value="1"/>
</dbReference>
<dbReference type="PANTHER" id="PTHR13016:SF0">
    <property type="entry name" value="AMME SYNDROME CANDIDATE GENE 1 PROTEIN"/>
    <property type="match status" value="1"/>
</dbReference>
<reference evidence="2 3" key="1">
    <citation type="submission" date="2019-03" db="EMBL/GenBank/DDBJ databases">
        <title>Genomic Encyclopedia of Type Strains, Phase IV (KMG-IV): sequencing the most valuable type-strain genomes for metagenomic binning, comparative biology and taxonomic classification.</title>
        <authorList>
            <person name="Goeker M."/>
        </authorList>
    </citation>
    <scope>NUCLEOTIDE SEQUENCE [LARGE SCALE GENOMIC DNA]</scope>
    <source>
        <strain evidence="2 3">DSM 11170</strain>
    </source>
</reference>
<dbReference type="NCBIfam" id="TIGR04335">
    <property type="entry name" value="AmmeMemoSam_A"/>
    <property type="match status" value="1"/>
</dbReference>
<dbReference type="Pfam" id="PF01871">
    <property type="entry name" value="AMMECR1"/>
    <property type="match status" value="1"/>
</dbReference>
<dbReference type="RefSeq" id="WP_131921124.1">
    <property type="nucleotide sequence ID" value="NZ_JAOQNU010000054.1"/>
</dbReference>